<protein>
    <recommendedName>
        <fullName evidence="4">Dockerin domain-containing protein</fullName>
    </recommendedName>
</protein>
<dbReference type="GO" id="GO:0000272">
    <property type="term" value="P:polysaccharide catabolic process"/>
    <property type="evidence" value="ECO:0007669"/>
    <property type="project" value="InterPro"/>
</dbReference>
<dbReference type="Gene3D" id="1.10.1330.10">
    <property type="entry name" value="Dockerin domain"/>
    <property type="match status" value="1"/>
</dbReference>
<name>A0A5B9QB57_9BACT</name>
<organism evidence="2 3">
    <name type="scientific">Bythopirellula goksoeyrii</name>
    <dbReference type="NCBI Taxonomy" id="1400387"/>
    <lineage>
        <taxon>Bacteria</taxon>
        <taxon>Pseudomonadati</taxon>
        <taxon>Planctomycetota</taxon>
        <taxon>Planctomycetia</taxon>
        <taxon>Pirellulales</taxon>
        <taxon>Lacipirellulaceae</taxon>
        <taxon>Bythopirellula</taxon>
    </lineage>
</organism>
<dbReference type="EMBL" id="CP042913">
    <property type="protein sequence ID" value="QEG34742.1"/>
    <property type="molecule type" value="Genomic_DNA"/>
</dbReference>
<keyword evidence="1" id="KW-0732">Signal</keyword>
<feature type="chain" id="PRO_5023005323" description="Dockerin domain-containing protein" evidence="1">
    <location>
        <begin position="19"/>
        <end position="398"/>
    </location>
</feature>
<accession>A0A5B9QB57</accession>
<evidence type="ECO:0000313" key="2">
    <source>
        <dbReference type="EMBL" id="QEG34742.1"/>
    </source>
</evidence>
<evidence type="ECO:0008006" key="4">
    <source>
        <dbReference type="Google" id="ProtNLM"/>
    </source>
</evidence>
<dbReference type="InterPro" id="IPR018247">
    <property type="entry name" value="EF_Hand_1_Ca_BS"/>
</dbReference>
<feature type="signal peptide" evidence="1">
    <location>
        <begin position="1"/>
        <end position="18"/>
    </location>
</feature>
<reference evidence="2 3" key="1">
    <citation type="submission" date="2019-08" db="EMBL/GenBank/DDBJ databases">
        <title>Deep-cultivation of Planctomycetes and their phenomic and genomic characterization uncovers novel biology.</title>
        <authorList>
            <person name="Wiegand S."/>
            <person name="Jogler M."/>
            <person name="Boedeker C."/>
            <person name="Pinto D."/>
            <person name="Vollmers J."/>
            <person name="Rivas-Marin E."/>
            <person name="Kohn T."/>
            <person name="Peeters S.H."/>
            <person name="Heuer A."/>
            <person name="Rast P."/>
            <person name="Oberbeckmann S."/>
            <person name="Bunk B."/>
            <person name="Jeske O."/>
            <person name="Meyerdierks A."/>
            <person name="Storesund J.E."/>
            <person name="Kallscheuer N."/>
            <person name="Luecker S."/>
            <person name="Lage O.M."/>
            <person name="Pohl T."/>
            <person name="Merkel B.J."/>
            <person name="Hornburger P."/>
            <person name="Mueller R.-W."/>
            <person name="Bruemmer F."/>
            <person name="Labrenz M."/>
            <person name="Spormann A.M."/>
            <person name="Op den Camp H."/>
            <person name="Overmann J."/>
            <person name="Amann R."/>
            <person name="Jetten M.S.M."/>
            <person name="Mascher T."/>
            <person name="Medema M.H."/>
            <person name="Devos D.P."/>
            <person name="Kaster A.-K."/>
            <person name="Ovreas L."/>
            <person name="Rohde M."/>
            <person name="Galperin M.Y."/>
            <person name="Jogler C."/>
        </authorList>
    </citation>
    <scope>NUCLEOTIDE SEQUENCE [LARGE SCALE GENOMIC DNA]</scope>
    <source>
        <strain evidence="2 3">Pr1d</strain>
    </source>
</reference>
<evidence type="ECO:0000256" key="1">
    <source>
        <dbReference type="SAM" id="SignalP"/>
    </source>
</evidence>
<dbReference type="AlphaFoldDB" id="A0A5B9QB57"/>
<evidence type="ECO:0000313" key="3">
    <source>
        <dbReference type="Proteomes" id="UP000323917"/>
    </source>
</evidence>
<dbReference type="InterPro" id="IPR036439">
    <property type="entry name" value="Dockerin_dom_sf"/>
</dbReference>
<dbReference type="Proteomes" id="UP000323917">
    <property type="component" value="Chromosome"/>
</dbReference>
<gene>
    <name evidence="2" type="ORF">Pr1d_20240</name>
</gene>
<dbReference type="KEGG" id="bgok:Pr1d_20240"/>
<dbReference type="PROSITE" id="PS00018">
    <property type="entry name" value="EF_HAND_1"/>
    <property type="match status" value="1"/>
</dbReference>
<keyword evidence="3" id="KW-1185">Reference proteome</keyword>
<sequence length="398" mass="43130" precursor="true">MALVPVLLILAFCTPAAAQNNRGVWMWSSPSHPYGGSNVLGNSVKEAELIADFGAWNFDRIYASYGAQVLNDPPIVANWNASLDDVGMRSELLLGLVDFSPTSISNLVQTRLIDFNDARTDPREHVDDVHLDIEPHGSNAWKNGTGTDKRDLLYKLRDTYTAVRATLDQGGYPEVKIYADLPVWYDSTTAVSWTRGDRTQWFADIGVALDGITMMAYERSTLSSIQNGISWEVANFNGDIRVGLNVAEIGPGNTFADFEAVMTLASEIEAYYGTDITGVDFHAVIDYIDEAPTPTFNADFDVDGDVDGADWLALQRGFGILSGATSSDGDANGSGSVNVSDLVVFQEQYGQTLLTAAFVVPEPCGTLLSLAVFVGEFVFRGGLLFRTARICPTGVSFP</sequence>
<proteinExistence type="predicted"/>